<evidence type="ECO:0000256" key="12">
    <source>
        <dbReference type="SAM" id="Coils"/>
    </source>
</evidence>
<organism evidence="14 15">
    <name type="scientific">Pleurodeles waltl</name>
    <name type="common">Iberian ribbed newt</name>
    <dbReference type="NCBI Taxonomy" id="8319"/>
    <lineage>
        <taxon>Eukaryota</taxon>
        <taxon>Metazoa</taxon>
        <taxon>Chordata</taxon>
        <taxon>Craniata</taxon>
        <taxon>Vertebrata</taxon>
        <taxon>Euteleostomi</taxon>
        <taxon>Amphibia</taxon>
        <taxon>Batrachia</taxon>
        <taxon>Caudata</taxon>
        <taxon>Salamandroidea</taxon>
        <taxon>Salamandridae</taxon>
        <taxon>Pleurodelinae</taxon>
        <taxon>Pleurodeles</taxon>
    </lineage>
</organism>
<evidence type="ECO:0000256" key="1">
    <source>
        <dbReference type="ARBA" id="ARBA00004186"/>
    </source>
</evidence>
<dbReference type="GO" id="GO:0005524">
    <property type="term" value="F:ATP binding"/>
    <property type="evidence" value="ECO:0007669"/>
    <property type="project" value="UniProtKB-UniRule"/>
</dbReference>
<comment type="subcellular location">
    <subcellularLocation>
        <location evidence="1">Cytoplasm</location>
        <location evidence="1">Cytoskeleton</location>
        <location evidence="1">Spindle</location>
    </subcellularLocation>
</comment>
<dbReference type="EMBL" id="JANPWB010000011">
    <property type="protein sequence ID" value="KAJ1126316.1"/>
    <property type="molecule type" value="Genomic_DNA"/>
</dbReference>
<dbReference type="PROSITE" id="PS00411">
    <property type="entry name" value="KINESIN_MOTOR_1"/>
    <property type="match status" value="1"/>
</dbReference>
<name>A0AAV7PDN2_PLEWA</name>
<keyword evidence="8 10" id="KW-0505">Motor protein</keyword>
<dbReference type="InterPro" id="IPR027417">
    <property type="entry name" value="P-loop_NTPase"/>
</dbReference>
<evidence type="ECO:0000256" key="6">
    <source>
        <dbReference type="ARBA" id="ARBA00022840"/>
    </source>
</evidence>
<evidence type="ECO:0000259" key="13">
    <source>
        <dbReference type="PROSITE" id="PS50067"/>
    </source>
</evidence>
<keyword evidence="7 12" id="KW-0175">Coiled coil</keyword>
<proteinExistence type="inferred from homology"/>
<evidence type="ECO:0000313" key="14">
    <source>
        <dbReference type="EMBL" id="KAJ1126316.1"/>
    </source>
</evidence>
<comment type="caution">
    <text evidence="14">The sequence shown here is derived from an EMBL/GenBank/DDBJ whole genome shotgun (WGS) entry which is preliminary data.</text>
</comment>
<evidence type="ECO:0000256" key="7">
    <source>
        <dbReference type="ARBA" id="ARBA00023054"/>
    </source>
</evidence>
<dbReference type="GO" id="GO:0005876">
    <property type="term" value="C:spindle microtubule"/>
    <property type="evidence" value="ECO:0007669"/>
    <property type="project" value="TreeGrafter"/>
</dbReference>
<reference evidence="14" key="1">
    <citation type="journal article" date="2022" name="bioRxiv">
        <title>Sequencing and chromosome-scale assembly of the giantPleurodeles waltlgenome.</title>
        <authorList>
            <person name="Brown T."/>
            <person name="Elewa A."/>
            <person name="Iarovenko S."/>
            <person name="Subramanian E."/>
            <person name="Araus A.J."/>
            <person name="Petzold A."/>
            <person name="Susuki M."/>
            <person name="Suzuki K.-i.T."/>
            <person name="Hayashi T."/>
            <person name="Toyoda A."/>
            <person name="Oliveira C."/>
            <person name="Osipova E."/>
            <person name="Leigh N.D."/>
            <person name="Simon A."/>
            <person name="Yun M.H."/>
        </authorList>
    </citation>
    <scope>NUCLEOTIDE SEQUENCE</scope>
    <source>
        <strain evidence="14">20211129_DDA</strain>
        <tissue evidence="14">Liver</tissue>
    </source>
</reference>
<feature type="coiled-coil region" evidence="12">
    <location>
        <begin position="726"/>
        <end position="847"/>
    </location>
</feature>
<dbReference type="PANTHER" id="PTHR47970:SF29">
    <property type="entry name" value="KINESIN FAMILY MEMBER 20B"/>
    <property type="match status" value="1"/>
</dbReference>
<sequence length="939" mass="106651">MEGRGQWKDKASICRRASLVFKMAHDILSPNNGLFSDEEEAAIFESTSTGYGAGIRKDLLSDFSVISPGMGAPAQVAETSQALPEDWNKKVKVYLRIRPFKEVELEKRENQGCVNIEDSESLLLRAPKDSFTMKNSERGVGHGVQRFTFSQIFGPDVDQKQFFEGTMKQVVKEALNGQNWLIYTYGVTNSGKTYTIQGNSKDGGILPRSLSLIFSSIQDRLHKGTDLKPSLSSEVVWLDSRQVRQEELKKAALLSSLREEELFTPLKRSLGTDPRAANSTSFDSGVAGLSSTSQFNTQTNSLLEDSCSRWAYSDAVSLQDPDESQFSIWVSFFEIYNEFIYDLLDSGPNNGKRQSLRLCEDKNGSPYVKDLNWINVCDADEAWRILRVGRKNQSFASTHLNQSSSRSHSIFSIRILHLQGGTDLVPKISELSLCDLAGSERCKDQKIGDRMKEATNINSSLHTLGRCIAALRQNQQQKLKQNIVPFRDSKLTRVFQGFFTGRGQSCMIVNINQCASTYDETLHALKFSAIASQLVQAPVVKLKIPSIKSLIREHSRANRSLELGEDVEVMEEEEEEELDSDESCNEGDVTMFNREDLMQAVEAMKELLLKERQEKLELEMRLRKEICEEMMEEMQAREASSSEYVEREKELLEEMYETRMENLKESFTKYYQQELQERDEKIEELEAALQARSVMKAPPASSKPEVMGLLGGEEEYLRRSERVASSKTLQQELVQVKQELLETKGELVKCQEQLQAKCRDVERYERLRAPPPSTSRCFTVDVDKKLEEGQKNVRLLRSELQKLGDSLQSAERSCCHNTSARKLRFTLNTCEDILAKQAQSLAELQNNMTLVKMDLKRKVACIAEQYNIVHKLQDMPFKKRQCNDAENMTPNQSSGKKMLPSKFLPKTPAWQSVSESPYGRILRSRQTPGFKTLAFGTKF</sequence>
<comment type="similarity">
    <text evidence="10 11">Belongs to the TRAFAC class myosin-kinesin ATPase superfamily. Kinesin family.</text>
</comment>
<dbReference type="PRINTS" id="PR00380">
    <property type="entry name" value="KINESINHEAVY"/>
</dbReference>
<protein>
    <recommendedName>
        <fullName evidence="11">Kinesin-like protein</fullName>
    </recommendedName>
</protein>
<keyword evidence="5 10" id="KW-0547">Nucleotide-binding</keyword>
<keyword evidence="6 10" id="KW-0067">ATP-binding</keyword>
<accession>A0AAV7PDN2</accession>
<dbReference type="InterPro" id="IPR019821">
    <property type="entry name" value="Kinesin_motor_CS"/>
</dbReference>
<dbReference type="Proteomes" id="UP001066276">
    <property type="component" value="Chromosome 7"/>
</dbReference>
<evidence type="ECO:0000313" key="15">
    <source>
        <dbReference type="Proteomes" id="UP001066276"/>
    </source>
</evidence>
<evidence type="ECO:0000256" key="3">
    <source>
        <dbReference type="ARBA" id="ARBA00022553"/>
    </source>
</evidence>
<dbReference type="AlphaFoldDB" id="A0AAV7PDN2"/>
<keyword evidence="2" id="KW-0963">Cytoplasm</keyword>
<dbReference type="Pfam" id="PF00225">
    <property type="entry name" value="Kinesin"/>
    <property type="match status" value="1"/>
</dbReference>
<dbReference type="GO" id="GO:0007018">
    <property type="term" value="P:microtubule-based movement"/>
    <property type="evidence" value="ECO:0007669"/>
    <property type="project" value="InterPro"/>
</dbReference>
<feature type="coiled-coil region" evidence="12">
    <location>
        <begin position="594"/>
        <end position="621"/>
    </location>
</feature>
<keyword evidence="3" id="KW-0597">Phosphoprotein</keyword>
<evidence type="ECO:0000256" key="2">
    <source>
        <dbReference type="ARBA" id="ARBA00022490"/>
    </source>
</evidence>
<evidence type="ECO:0000256" key="9">
    <source>
        <dbReference type="ARBA" id="ARBA00023212"/>
    </source>
</evidence>
<keyword evidence="4 11" id="KW-0493">Microtubule</keyword>
<dbReference type="Gene3D" id="3.40.850.10">
    <property type="entry name" value="Kinesin motor domain"/>
    <property type="match status" value="2"/>
</dbReference>
<dbReference type="GO" id="GO:0072686">
    <property type="term" value="C:mitotic spindle"/>
    <property type="evidence" value="ECO:0007669"/>
    <property type="project" value="TreeGrafter"/>
</dbReference>
<dbReference type="PANTHER" id="PTHR47970">
    <property type="entry name" value="KINESIN-LIKE PROTEIN KIF11"/>
    <property type="match status" value="1"/>
</dbReference>
<dbReference type="InterPro" id="IPR001752">
    <property type="entry name" value="Kinesin_motor_dom"/>
</dbReference>
<dbReference type="GO" id="GO:0008574">
    <property type="term" value="F:plus-end-directed microtubule motor activity"/>
    <property type="evidence" value="ECO:0007669"/>
    <property type="project" value="TreeGrafter"/>
</dbReference>
<evidence type="ECO:0000256" key="4">
    <source>
        <dbReference type="ARBA" id="ARBA00022701"/>
    </source>
</evidence>
<dbReference type="CDD" id="cd21787">
    <property type="entry name" value="RBD_KIF20A"/>
    <property type="match status" value="1"/>
</dbReference>
<dbReference type="SMART" id="SM00129">
    <property type="entry name" value="KISc"/>
    <property type="match status" value="1"/>
</dbReference>
<dbReference type="GO" id="GO:0005634">
    <property type="term" value="C:nucleus"/>
    <property type="evidence" value="ECO:0007669"/>
    <property type="project" value="TreeGrafter"/>
</dbReference>
<dbReference type="FunFam" id="3.40.850.10:FF:000095">
    <property type="entry name" value="Kinesin-like protein"/>
    <property type="match status" value="1"/>
</dbReference>
<evidence type="ECO:0000256" key="10">
    <source>
        <dbReference type="PROSITE-ProRule" id="PRU00283"/>
    </source>
</evidence>
<dbReference type="InterPro" id="IPR047149">
    <property type="entry name" value="KIF11-like"/>
</dbReference>
<evidence type="ECO:0000256" key="5">
    <source>
        <dbReference type="ARBA" id="ARBA00022741"/>
    </source>
</evidence>
<dbReference type="InterPro" id="IPR036961">
    <property type="entry name" value="Kinesin_motor_dom_sf"/>
</dbReference>
<evidence type="ECO:0000256" key="11">
    <source>
        <dbReference type="RuleBase" id="RU000394"/>
    </source>
</evidence>
<evidence type="ECO:0000256" key="8">
    <source>
        <dbReference type="ARBA" id="ARBA00023175"/>
    </source>
</evidence>
<dbReference type="GO" id="GO:0051231">
    <property type="term" value="P:spindle elongation"/>
    <property type="evidence" value="ECO:0007669"/>
    <property type="project" value="TreeGrafter"/>
</dbReference>
<gene>
    <name evidence="14" type="ORF">NDU88_004724</name>
</gene>
<keyword evidence="15" id="KW-1185">Reference proteome</keyword>
<feature type="binding site" evidence="10">
    <location>
        <begin position="186"/>
        <end position="193"/>
    </location>
    <ligand>
        <name>ATP</name>
        <dbReference type="ChEBI" id="CHEBI:30616"/>
    </ligand>
</feature>
<dbReference type="GO" id="GO:0008017">
    <property type="term" value="F:microtubule binding"/>
    <property type="evidence" value="ECO:0007669"/>
    <property type="project" value="InterPro"/>
</dbReference>
<dbReference type="PROSITE" id="PS50067">
    <property type="entry name" value="KINESIN_MOTOR_2"/>
    <property type="match status" value="1"/>
</dbReference>
<dbReference type="GO" id="GO:0090307">
    <property type="term" value="P:mitotic spindle assembly"/>
    <property type="evidence" value="ECO:0007669"/>
    <property type="project" value="TreeGrafter"/>
</dbReference>
<keyword evidence="9" id="KW-0206">Cytoskeleton</keyword>
<feature type="domain" description="Kinesin motor" evidence="13">
    <location>
        <begin position="90"/>
        <end position="534"/>
    </location>
</feature>
<dbReference type="SUPFAM" id="SSF52540">
    <property type="entry name" value="P-loop containing nucleoside triphosphate hydrolases"/>
    <property type="match status" value="1"/>
</dbReference>